<proteinExistence type="predicted"/>
<dbReference type="Gene3D" id="3.40.50.150">
    <property type="entry name" value="Vaccinia Virus protein VP39"/>
    <property type="match status" value="1"/>
</dbReference>
<dbReference type="SUPFAM" id="SSF53335">
    <property type="entry name" value="S-adenosyl-L-methionine-dependent methyltransferases"/>
    <property type="match status" value="1"/>
</dbReference>
<accession>A0YGA8</accession>
<comment type="caution">
    <text evidence="1">The sequence shown here is derived from an EMBL/GenBank/DDBJ whole genome shotgun (WGS) entry which is preliminary data.</text>
</comment>
<sequence length="345" mass="38453">MNLNDIGHSILDETSTPEALRAALDAFVELCVGVTGIQPDVSFDAWADDSMLPSGVAINPKAAAHCVVDYQRSVVFIRSVYAAITTMEADYPDTNLQVLYAGCGPYATLLLPLLDRFTGRGLNITLLDIHQRSLDSVALLLERFECSHHSIQLINCDACNYRPTQQFHLILSETMQKSLEQEPQFAITANLAPYLMTGGVFIPQCIEVELCLANLANEKVLIDRLPKLAHIGLKATKQRHRLATVLTLSPERAAYQLLTAQYQARTDKIELAPTIVDIPILPNVAAMDLVFFTRICVFKQYKLEDYECEITLPLKYYGLPTLSGGERFDVSYQLGSYPKFNIEPH</sequence>
<dbReference type="Proteomes" id="UP000004931">
    <property type="component" value="Unassembled WGS sequence"/>
</dbReference>
<evidence type="ECO:0000313" key="1">
    <source>
        <dbReference type="EMBL" id="EAW30134.1"/>
    </source>
</evidence>
<organism evidence="1 2">
    <name type="scientific">marine gamma proteobacterium HTCC2143</name>
    <dbReference type="NCBI Taxonomy" id="247633"/>
    <lineage>
        <taxon>Bacteria</taxon>
        <taxon>Pseudomonadati</taxon>
        <taxon>Pseudomonadota</taxon>
        <taxon>Gammaproteobacteria</taxon>
        <taxon>Cellvibrionales</taxon>
        <taxon>Spongiibacteraceae</taxon>
        <taxon>BD1-7 clade</taxon>
    </lineage>
</organism>
<dbReference type="InterPro" id="IPR029063">
    <property type="entry name" value="SAM-dependent_MTases_sf"/>
</dbReference>
<keyword evidence="2" id="KW-1185">Reference proteome</keyword>
<name>A0YGA8_9GAMM</name>
<dbReference type="EMBL" id="AAVT01000010">
    <property type="protein sequence ID" value="EAW30134.1"/>
    <property type="molecule type" value="Genomic_DNA"/>
</dbReference>
<evidence type="ECO:0008006" key="3">
    <source>
        <dbReference type="Google" id="ProtNLM"/>
    </source>
</evidence>
<gene>
    <name evidence="1" type="ORF">GP2143_11192</name>
</gene>
<dbReference type="OrthoDB" id="1157001at2"/>
<dbReference type="AlphaFoldDB" id="A0YGA8"/>
<dbReference type="eggNOG" id="COG5285">
    <property type="taxonomic scope" value="Bacteria"/>
</dbReference>
<evidence type="ECO:0000313" key="2">
    <source>
        <dbReference type="Proteomes" id="UP000004931"/>
    </source>
</evidence>
<reference evidence="1 2" key="1">
    <citation type="journal article" date="2010" name="J. Bacteriol.">
        <title>Genome sequence of the oligotrophic marine Gammaproteobacterium HTCC2143, isolated from the Oregon Coast.</title>
        <authorList>
            <person name="Oh H.M."/>
            <person name="Kang I."/>
            <person name="Ferriera S."/>
            <person name="Giovannoni S.J."/>
            <person name="Cho J.C."/>
        </authorList>
    </citation>
    <scope>NUCLEOTIDE SEQUENCE [LARGE SCALE GENOMIC DNA]</scope>
    <source>
        <strain evidence="1 2">HTCC2143</strain>
    </source>
</reference>
<dbReference type="STRING" id="247633.GP2143_11192"/>
<protein>
    <recommendedName>
        <fullName evidence="3">Phytanoyl-CoA dioxygenase</fullName>
    </recommendedName>
</protein>